<dbReference type="SUPFAM" id="SSF111369">
    <property type="entry name" value="HlyD-like secretion proteins"/>
    <property type="match status" value="1"/>
</dbReference>
<dbReference type="InterPro" id="IPR058647">
    <property type="entry name" value="BSH_CzcB-like"/>
</dbReference>
<keyword evidence="2" id="KW-0175">Coiled coil</keyword>
<dbReference type="EMBL" id="BHZE01000012">
    <property type="protein sequence ID" value="GCD77902.1"/>
    <property type="molecule type" value="Genomic_DNA"/>
</dbReference>
<dbReference type="InterPro" id="IPR058792">
    <property type="entry name" value="Beta-barrel_RND_2"/>
</dbReference>
<dbReference type="PROSITE" id="PS51257">
    <property type="entry name" value="PROKAR_LIPOPROTEIN"/>
    <property type="match status" value="1"/>
</dbReference>
<dbReference type="Gene3D" id="2.40.30.170">
    <property type="match status" value="1"/>
</dbReference>
<evidence type="ECO:0000313" key="6">
    <source>
        <dbReference type="EMBL" id="GCD77902.1"/>
    </source>
</evidence>
<evidence type="ECO:0000256" key="2">
    <source>
        <dbReference type="SAM" id="Coils"/>
    </source>
</evidence>
<evidence type="ECO:0000259" key="5">
    <source>
        <dbReference type="Pfam" id="PF25973"/>
    </source>
</evidence>
<dbReference type="Pfam" id="PF25954">
    <property type="entry name" value="Beta-barrel_RND_2"/>
    <property type="match status" value="1"/>
</dbReference>
<dbReference type="RefSeq" id="WP_124397964.1">
    <property type="nucleotide sequence ID" value="NZ_BHZE01000012.1"/>
</dbReference>
<dbReference type="Gene3D" id="2.40.420.20">
    <property type="match status" value="1"/>
</dbReference>
<reference evidence="6 7" key="1">
    <citation type="submission" date="2018-11" db="EMBL/GenBank/DDBJ databases">
        <title>Schleiferia aggregans sp. nov., a moderately thermophilic heterotrophic bacterium isolated from microbial mats at a terrestrial hot spring.</title>
        <authorList>
            <person name="Iino T."/>
            <person name="Ohkuma M."/>
            <person name="Haruta S."/>
        </authorList>
    </citation>
    <scope>NUCLEOTIDE SEQUENCE [LARGE SCALE GENOMIC DNA]</scope>
    <source>
        <strain evidence="6 7">LA</strain>
    </source>
</reference>
<organism evidence="6 7">
    <name type="scientific">Thermaurantimonas aggregans</name>
    <dbReference type="NCBI Taxonomy" id="2173829"/>
    <lineage>
        <taxon>Bacteria</taxon>
        <taxon>Pseudomonadati</taxon>
        <taxon>Bacteroidota</taxon>
        <taxon>Flavobacteriia</taxon>
        <taxon>Flavobacteriales</taxon>
        <taxon>Schleiferiaceae</taxon>
        <taxon>Thermaurantimonas</taxon>
    </lineage>
</organism>
<comment type="caution">
    <text evidence="6">The sequence shown here is derived from an EMBL/GenBank/DDBJ whole genome shotgun (WGS) entry which is preliminary data.</text>
</comment>
<dbReference type="InterPro" id="IPR058648">
    <property type="entry name" value="HH_CzcB-like"/>
</dbReference>
<dbReference type="Proteomes" id="UP000286715">
    <property type="component" value="Unassembled WGS sequence"/>
</dbReference>
<name>A0A401XLM4_9FLAO</name>
<dbReference type="NCBIfam" id="TIGR01730">
    <property type="entry name" value="RND_mfp"/>
    <property type="match status" value="1"/>
</dbReference>
<feature type="domain" description="CusB-like beta-barrel" evidence="4">
    <location>
        <begin position="227"/>
        <end position="299"/>
    </location>
</feature>
<dbReference type="InterPro" id="IPR006143">
    <property type="entry name" value="RND_pump_MFP"/>
</dbReference>
<dbReference type="AlphaFoldDB" id="A0A401XLM4"/>
<protein>
    <submittedName>
        <fullName evidence="6">RND transporter</fullName>
    </submittedName>
</protein>
<accession>A0A401XLM4</accession>
<evidence type="ECO:0000259" key="3">
    <source>
        <dbReference type="Pfam" id="PF25893"/>
    </source>
</evidence>
<evidence type="ECO:0000256" key="1">
    <source>
        <dbReference type="ARBA" id="ARBA00009477"/>
    </source>
</evidence>
<dbReference type="Gene3D" id="1.10.287.470">
    <property type="entry name" value="Helix hairpin bin"/>
    <property type="match status" value="1"/>
</dbReference>
<feature type="domain" description="CzcB-like alpha-helical hairpin" evidence="3">
    <location>
        <begin position="138"/>
        <end position="186"/>
    </location>
</feature>
<dbReference type="GO" id="GO:0015562">
    <property type="term" value="F:efflux transmembrane transporter activity"/>
    <property type="evidence" value="ECO:0007669"/>
    <property type="project" value="TreeGrafter"/>
</dbReference>
<proteinExistence type="inferred from homology"/>
<dbReference type="Pfam" id="PF25893">
    <property type="entry name" value="HH_CzcB"/>
    <property type="match status" value="1"/>
</dbReference>
<dbReference type="OrthoDB" id="9806939at2"/>
<evidence type="ECO:0000259" key="4">
    <source>
        <dbReference type="Pfam" id="PF25954"/>
    </source>
</evidence>
<evidence type="ECO:0000313" key="7">
    <source>
        <dbReference type="Proteomes" id="UP000286715"/>
    </source>
</evidence>
<dbReference type="PANTHER" id="PTHR30469">
    <property type="entry name" value="MULTIDRUG RESISTANCE PROTEIN MDTA"/>
    <property type="match status" value="1"/>
</dbReference>
<dbReference type="Pfam" id="PF25973">
    <property type="entry name" value="BSH_CzcB"/>
    <property type="match status" value="1"/>
</dbReference>
<dbReference type="GO" id="GO:1990281">
    <property type="term" value="C:efflux pump complex"/>
    <property type="evidence" value="ECO:0007669"/>
    <property type="project" value="TreeGrafter"/>
</dbReference>
<comment type="similarity">
    <text evidence="1">Belongs to the membrane fusion protein (MFP) (TC 8.A.1) family.</text>
</comment>
<dbReference type="PANTHER" id="PTHR30469:SF15">
    <property type="entry name" value="HLYD FAMILY OF SECRETION PROTEINS"/>
    <property type="match status" value="1"/>
</dbReference>
<feature type="coiled-coil region" evidence="2">
    <location>
        <begin position="159"/>
        <end position="193"/>
    </location>
</feature>
<gene>
    <name evidence="6" type="ORF">JCM31826_13840</name>
</gene>
<sequence length="388" mass="43099">MKKTLLLALIAVIAGACSSRNRSTAAETPLSELYRQRDSLLKHIEKSNLLLTEINERINELDSTARFYTVTTFEVKPALFEHFVEVYGTVGSEKNTLIFPETGGVITSIAVKPGQKVTRGQTLLQLDASIILSSINEVKTQLDLATSVFEKQKRLWEQKVGSEIQYLQAKNNKESLENRLKTLQAQYSQTIVRAPFDGVVDDIFPKVGQLVGPQTQLLRLVNLDNIYIEGEISENYAGLIKPGYIAKVRVPGTDSVYEARVTSTARFINPTNRTFKIRLELVDKSVRLLPNSLVSIMVKDYENPAALTVPVRVVQQDPAGNDFVLILEKTSSTLGIARKVYVKTGKSYHNHVEVIEGIGPNTLIIDKGSRNVKDGQKVKLVSETDLNA</sequence>
<dbReference type="Gene3D" id="2.40.50.100">
    <property type="match status" value="1"/>
</dbReference>
<keyword evidence="7" id="KW-1185">Reference proteome</keyword>
<feature type="domain" description="CzcB-like barrel-sandwich hybrid" evidence="5">
    <location>
        <begin position="97"/>
        <end position="220"/>
    </location>
</feature>